<sequence>MLDGGIASEPDSDPFSSHSTSWCSKECDGVASHDNNAQPSQSICSPQSPRQPTCLSPTTASFVGLRCWASTFAGEAQNFFLPGEKDKRTP</sequence>
<dbReference type="EMBL" id="RCMK01000215">
    <property type="protein sequence ID" value="KAG2943598.1"/>
    <property type="molecule type" value="Genomic_DNA"/>
</dbReference>
<proteinExistence type="predicted"/>
<feature type="region of interest" description="Disordered" evidence="1">
    <location>
        <begin position="1"/>
        <end position="55"/>
    </location>
</feature>
<accession>A0A8T1DRM0</accession>
<feature type="compositionally biased region" description="Low complexity" evidence="1">
    <location>
        <begin position="38"/>
        <end position="52"/>
    </location>
</feature>
<reference evidence="2" key="1">
    <citation type="submission" date="2018-10" db="EMBL/GenBank/DDBJ databases">
        <title>Effector identification in a new, highly contiguous assembly of the strawberry crown rot pathogen Phytophthora cactorum.</title>
        <authorList>
            <person name="Armitage A.D."/>
            <person name="Nellist C.F."/>
            <person name="Bates H."/>
            <person name="Vickerstaff R.J."/>
            <person name="Harrison R.J."/>
        </authorList>
    </citation>
    <scope>NUCLEOTIDE SEQUENCE</scope>
    <source>
        <strain evidence="2">4040</strain>
    </source>
</reference>
<dbReference type="Proteomes" id="UP000736787">
    <property type="component" value="Unassembled WGS sequence"/>
</dbReference>
<evidence type="ECO:0000313" key="3">
    <source>
        <dbReference type="Proteomes" id="UP000736787"/>
    </source>
</evidence>
<protein>
    <submittedName>
        <fullName evidence="2">Uncharacterized protein</fullName>
    </submittedName>
</protein>
<evidence type="ECO:0000313" key="2">
    <source>
        <dbReference type="EMBL" id="KAG2943598.1"/>
    </source>
</evidence>
<gene>
    <name evidence="2" type="ORF">PC117_g9425</name>
</gene>
<feature type="compositionally biased region" description="Polar residues" evidence="1">
    <location>
        <begin position="14"/>
        <end position="23"/>
    </location>
</feature>
<comment type="caution">
    <text evidence="2">The sequence shown here is derived from an EMBL/GenBank/DDBJ whole genome shotgun (WGS) entry which is preliminary data.</text>
</comment>
<organism evidence="2 3">
    <name type="scientific">Phytophthora cactorum</name>
    <dbReference type="NCBI Taxonomy" id="29920"/>
    <lineage>
        <taxon>Eukaryota</taxon>
        <taxon>Sar</taxon>
        <taxon>Stramenopiles</taxon>
        <taxon>Oomycota</taxon>
        <taxon>Peronosporomycetes</taxon>
        <taxon>Peronosporales</taxon>
        <taxon>Peronosporaceae</taxon>
        <taxon>Phytophthora</taxon>
    </lineage>
</organism>
<evidence type="ECO:0000256" key="1">
    <source>
        <dbReference type="SAM" id="MobiDB-lite"/>
    </source>
</evidence>
<dbReference type="AlphaFoldDB" id="A0A8T1DRM0"/>
<name>A0A8T1DRM0_9STRA</name>